<dbReference type="AlphaFoldDB" id="A0AAD8C4Z8"/>
<feature type="transmembrane region" description="Helical" evidence="1">
    <location>
        <begin position="149"/>
        <end position="167"/>
    </location>
</feature>
<evidence type="ECO:0000313" key="3">
    <source>
        <dbReference type="Proteomes" id="UP001233172"/>
    </source>
</evidence>
<dbReference type="EMBL" id="JASAOG010000011">
    <property type="protein sequence ID" value="KAK0066400.1"/>
    <property type="molecule type" value="Genomic_DNA"/>
</dbReference>
<dbReference type="Proteomes" id="UP001233172">
    <property type="component" value="Unassembled WGS sequence"/>
</dbReference>
<proteinExistence type="predicted"/>
<reference evidence="2" key="1">
    <citation type="journal article" date="2023" name="PLoS Negl. Trop. Dis.">
        <title>A genome sequence for Biomphalaria pfeifferi, the major vector snail for the human-infecting parasite Schistosoma mansoni.</title>
        <authorList>
            <person name="Bu L."/>
            <person name="Lu L."/>
            <person name="Laidemitt M.R."/>
            <person name="Zhang S.M."/>
            <person name="Mutuku M."/>
            <person name="Mkoji G."/>
            <person name="Steinauer M."/>
            <person name="Loker E.S."/>
        </authorList>
    </citation>
    <scope>NUCLEOTIDE SEQUENCE</scope>
    <source>
        <strain evidence="2">KasaAsao</strain>
    </source>
</reference>
<gene>
    <name evidence="2" type="ORF">Bpfe_004521</name>
</gene>
<protein>
    <submittedName>
        <fullName evidence="2">Uncharacterized protein</fullName>
    </submittedName>
</protein>
<keyword evidence="1" id="KW-1133">Transmembrane helix</keyword>
<accession>A0AAD8C4Z8</accession>
<feature type="transmembrane region" description="Helical" evidence="1">
    <location>
        <begin position="63"/>
        <end position="88"/>
    </location>
</feature>
<keyword evidence="1" id="KW-0812">Transmembrane</keyword>
<sequence length="169" mass="18171">MRNSVNMGGDPIDRNLNKIDLEKHYITATNLQCHTHEKKKQLHYLLQRLHTESRTKMSKMSSVTLMALVLSAVLYDTVSACTLCTAISGSGTCDAYTSYINCLKAMLSNSGCSSLQVVGVNTALAAAQSALTLLSCSQSSVAGNGTTTATTSMLLLLILPFLTYILSRN</sequence>
<name>A0AAD8C4Z8_BIOPF</name>
<organism evidence="2 3">
    <name type="scientific">Biomphalaria pfeifferi</name>
    <name type="common">Bloodfluke planorb</name>
    <name type="synonym">Freshwater snail</name>
    <dbReference type="NCBI Taxonomy" id="112525"/>
    <lineage>
        <taxon>Eukaryota</taxon>
        <taxon>Metazoa</taxon>
        <taxon>Spiralia</taxon>
        <taxon>Lophotrochozoa</taxon>
        <taxon>Mollusca</taxon>
        <taxon>Gastropoda</taxon>
        <taxon>Heterobranchia</taxon>
        <taxon>Euthyneura</taxon>
        <taxon>Panpulmonata</taxon>
        <taxon>Hygrophila</taxon>
        <taxon>Lymnaeoidea</taxon>
        <taxon>Planorbidae</taxon>
        <taxon>Biomphalaria</taxon>
    </lineage>
</organism>
<evidence type="ECO:0000256" key="1">
    <source>
        <dbReference type="SAM" id="Phobius"/>
    </source>
</evidence>
<keyword evidence="3" id="KW-1185">Reference proteome</keyword>
<evidence type="ECO:0000313" key="2">
    <source>
        <dbReference type="EMBL" id="KAK0066400.1"/>
    </source>
</evidence>
<reference evidence="2" key="2">
    <citation type="submission" date="2023-04" db="EMBL/GenBank/DDBJ databases">
        <authorList>
            <person name="Bu L."/>
            <person name="Lu L."/>
            <person name="Laidemitt M.R."/>
            <person name="Zhang S.M."/>
            <person name="Mutuku M."/>
            <person name="Mkoji G."/>
            <person name="Steinauer M."/>
            <person name="Loker E.S."/>
        </authorList>
    </citation>
    <scope>NUCLEOTIDE SEQUENCE</scope>
    <source>
        <strain evidence="2">KasaAsao</strain>
        <tissue evidence="2">Whole Snail</tissue>
    </source>
</reference>
<comment type="caution">
    <text evidence="2">The sequence shown here is derived from an EMBL/GenBank/DDBJ whole genome shotgun (WGS) entry which is preliminary data.</text>
</comment>
<keyword evidence="1" id="KW-0472">Membrane</keyword>